<feature type="transmembrane region" description="Helical" evidence="1">
    <location>
        <begin position="15"/>
        <end position="34"/>
    </location>
</feature>
<dbReference type="Proteomes" id="UP000319342">
    <property type="component" value="Chromosome"/>
</dbReference>
<dbReference type="EMBL" id="CP036290">
    <property type="protein sequence ID" value="QDU83820.1"/>
    <property type="molecule type" value="Genomic_DNA"/>
</dbReference>
<evidence type="ECO:0000313" key="2">
    <source>
        <dbReference type="EMBL" id="QDU83820.1"/>
    </source>
</evidence>
<keyword evidence="3" id="KW-1185">Reference proteome</keyword>
<sequence>MNDTLDLDDRTTQRVIGWLVVSTIVIGLLWGIWWGRRHDLPARAVLTGAAVTTGADGTTTLRFVVEHDRVERRAPTASDREDPRLRIELARAYGPLRNAVALDAFGDERFETEARGGSLHQRVGTLNWIEIALGPVVRENETRTVELGFTAGSGSGTTRAAVGARFDVPAGVDPVAAFVPSEGVEFDLLGLEPFESVELARFFDEPIVLRLDEVSQ</sequence>
<reference evidence="2 3" key="1">
    <citation type="submission" date="2019-02" db="EMBL/GenBank/DDBJ databases">
        <title>Deep-cultivation of Planctomycetes and their phenomic and genomic characterization uncovers novel biology.</title>
        <authorList>
            <person name="Wiegand S."/>
            <person name="Jogler M."/>
            <person name="Boedeker C."/>
            <person name="Pinto D."/>
            <person name="Vollmers J."/>
            <person name="Rivas-Marin E."/>
            <person name="Kohn T."/>
            <person name="Peeters S.H."/>
            <person name="Heuer A."/>
            <person name="Rast P."/>
            <person name="Oberbeckmann S."/>
            <person name="Bunk B."/>
            <person name="Jeske O."/>
            <person name="Meyerdierks A."/>
            <person name="Storesund J.E."/>
            <person name="Kallscheuer N."/>
            <person name="Luecker S."/>
            <person name="Lage O.M."/>
            <person name="Pohl T."/>
            <person name="Merkel B.J."/>
            <person name="Hornburger P."/>
            <person name="Mueller R.-W."/>
            <person name="Bruemmer F."/>
            <person name="Labrenz M."/>
            <person name="Spormann A.M."/>
            <person name="Op den Camp H."/>
            <person name="Overmann J."/>
            <person name="Amann R."/>
            <person name="Jetten M.S.M."/>
            <person name="Mascher T."/>
            <person name="Medema M.H."/>
            <person name="Devos D.P."/>
            <person name="Kaster A.-K."/>
            <person name="Ovreas L."/>
            <person name="Rohde M."/>
            <person name="Galperin M.Y."/>
            <person name="Jogler C."/>
        </authorList>
    </citation>
    <scope>NUCLEOTIDE SEQUENCE [LARGE SCALE GENOMIC DNA]</scope>
    <source>
        <strain evidence="2 3">Pla163</strain>
    </source>
</reference>
<keyword evidence="1" id="KW-0812">Transmembrane</keyword>
<keyword evidence="1" id="KW-1133">Transmembrane helix</keyword>
<proteinExistence type="predicted"/>
<protein>
    <submittedName>
        <fullName evidence="2">Uncharacterized protein</fullName>
    </submittedName>
</protein>
<evidence type="ECO:0000256" key="1">
    <source>
        <dbReference type="SAM" id="Phobius"/>
    </source>
</evidence>
<name>A0A518CX67_9BACT</name>
<accession>A0A518CX67</accession>
<organism evidence="2 3">
    <name type="scientific">Rohdeia mirabilis</name>
    <dbReference type="NCBI Taxonomy" id="2528008"/>
    <lineage>
        <taxon>Bacteria</taxon>
        <taxon>Pseudomonadati</taxon>
        <taxon>Planctomycetota</taxon>
        <taxon>Planctomycetia</taxon>
        <taxon>Planctomycetia incertae sedis</taxon>
        <taxon>Rohdeia</taxon>
    </lineage>
</organism>
<evidence type="ECO:0000313" key="3">
    <source>
        <dbReference type="Proteomes" id="UP000319342"/>
    </source>
</evidence>
<gene>
    <name evidence="2" type="ORF">Pla163_09210</name>
</gene>
<dbReference type="RefSeq" id="WP_145184209.1">
    <property type="nucleotide sequence ID" value="NZ_CP036290.1"/>
</dbReference>
<keyword evidence="1" id="KW-0472">Membrane</keyword>
<dbReference type="AlphaFoldDB" id="A0A518CX67"/>